<name>A0A8E2EED5_9PEZI</name>
<feature type="domain" description="Ketoreductase" evidence="21">
    <location>
        <begin position="315"/>
        <end position="484"/>
    </location>
</feature>
<evidence type="ECO:0000256" key="16">
    <source>
        <dbReference type="ARBA" id="ARBA00029334"/>
    </source>
</evidence>
<keyword evidence="15" id="KW-0511">Multifunctional enzyme</keyword>
<evidence type="ECO:0000256" key="15">
    <source>
        <dbReference type="ARBA" id="ARBA00023268"/>
    </source>
</evidence>
<dbReference type="CDD" id="cd05353">
    <property type="entry name" value="hydroxyacyl-CoA-like_DH_SDR_c-like"/>
    <property type="match status" value="2"/>
</dbReference>
<comment type="similarity">
    <text evidence="3">Belongs to the short-chain dehydrogenases/reductases (SDR) family.</text>
</comment>
<dbReference type="InterPro" id="IPR036291">
    <property type="entry name" value="NAD(P)-bd_dom_sf"/>
</dbReference>
<dbReference type="InterPro" id="IPR057326">
    <property type="entry name" value="KR_dom"/>
</dbReference>
<keyword evidence="8" id="KW-0276">Fatty acid metabolism</keyword>
<comment type="pathway">
    <text evidence="2">Lipid metabolism; fatty acid beta-oxidation.</text>
</comment>
<dbReference type="GO" id="GO:0018812">
    <property type="term" value="F:3-hydroxyacyl-CoA dehydratase activity"/>
    <property type="evidence" value="ECO:0007669"/>
    <property type="project" value="UniProtKB-EC"/>
</dbReference>
<dbReference type="EMBL" id="KV744900">
    <property type="protein sequence ID" value="OCK82048.1"/>
    <property type="molecule type" value="Genomic_DNA"/>
</dbReference>
<dbReference type="OrthoDB" id="3592703at2759"/>
<dbReference type="GO" id="GO:0016853">
    <property type="term" value="F:isomerase activity"/>
    <property type="evidence" value="ECO:0007669"/>
    <property type="project" value="UniProtKB-KW"/>
</dbReference>
<dbReference type="FunFam" id="3.40.50.720:FF:000410">
    <property type="entry name" value="Peroxisomal multifunctional beta-oxidation protein"/>
    <property type="match status" value="1"/>
</dbReference>
<dbReference type="InterPro" id="IPR020904">
    <property type="entry name" value="Sc_DH/Rdtase_CS"/>
</dbReference>
<dbReference type="GO" id="GO:0016491">
    <property type="term" value="F:oxidoreductase activity"/>
    <property type="evidence" value="ECO:0007669"/>
    <property type="project" value="UniProtKB-KW"/>
</dbReference>
<keyword evidence="10" id="KW-0560">Oxidoreductase</keyword>
<accession>A0A8E2EED5</accession>
<keyword evidence="13" id="KW-0413">Isomerase</keyword>
<dbReference type="PROSITE" id="PS00061">
    <property type="entry name" value="ADH_SHORT"/>
    <property type="match status" value="2"/>
</dbReference>
<dbReference type="AlphaFoldDB" id="A0A8E2EED5"/>
<evidence type="ECO:0000256" key="7">
    <source>
        <dbReference type="ARBA" id="ARBA00022737"/>
    </source>
</evidence>
<dbReference type="EC" id="1.1.1.n12" evidence="5"/>
<comment type="subunit">
    <text evidence="4">Monomer.</text>
</comment>
<dbReference type="Gene3D" id="3.40.50.720">
    <property type="entry name" value="NAD(P)-binding Rossmann-like Domain"/>
    <property type="match status" value="2"/>
</dbReference>
<dbReference type="InterPro" id="IPR051687">
    <property type="entry name" value="Peroxisomal_Beta-Oxidation"/>
</dbReference>
<organism evidence="22 23">
    <name type="scientific">Lepidopterella palustris CBS 459.81</name>
    <dbReference type="NCBI Taxonomy" id="1314670"/>
    <lineage>
        <taxon>Eukaryota</taxon>
        <taxon>Fungi</taxon>
        <taxon>Dikarya</taxon>
        <taxon>Ascomycota</taxon>
        <taxon>Pezizomycotina</taxon>
        <taxon>Dothideomycetes</taxon>
        <taxon>Pleosporomycetidae</taxon>
        <taxon>Mytilinidiales</taxon>
        <taxon>Argynnaceae</taxon>
        <taxon>Lepidopterella</taxon>
    </lineage>
</organism>
<evidence type="ECO:0000256" key="3">
    <source>
        <dbReference type="ARBA" id="ARBA00006484"/>
    </source>
</evidence>
<dbReference type="Proteomes" id="UP000250266">
    <property type="component" value="Unassembled WGS sequence"/>
</dbReference>
<dbReference type="PRINTS" id="PR00080">
    <property type="entry name" value="SDRFAMILY"/>
</dbReference>
<keyword evidence="12" id="KW-0576">Peroxisome</keyword>
<keyword evidence="9" id="KW-0521">NADP</keyword>
<evidence type="ECO:0000256" key="11">
    <source>
        <dbReference type="ARBA" id="ARBA00023098"/>
    </source>
</evidence>
<evidence type="ECO:0000256" key="4">
    <source>
        <dbReference type="ARBA" id="ARBA00011245"/>
    </source>
</evidence>
<evidence type="ECO:0000313" key="23">
    <source>
        <dbReference type="Proteomes" id="UP000250266"/>
    </source>
</evidence>
<comment type="function">
    <text evidence="18">Second trifunctional enzyme acting on the beta-oxidation pathway for fatty acids, possessing hydratase-dehydrogenase-epimerase activities. Converts trans-2-enoyl-CoA via D-3-hydroxyacyl-CoA to 3-ketoacyl-CoA.</text>
</comment>
<proteinExistence type="inferred from homology"/>
<comment type="subcellular location">
    <subcellularLocation>
        <location evidence="1">Peroxisome</location>
    </subcellularLocation>
</comment>
<comment type="catalytic activity">
    <reaction evidence="17">
        <text>a (3R)-3-hydroxyacyl-CoA + NAD(+) = a 3-oxoacyl-CoA + NADH + H(+)</text>
        <dbReference type="Rhea" id="RHEA:32711"/>
        <dbReference type="ChEBI" id="CHEBI:15378"/>
        <dbReference type="ChEBI" id="CHEBI:57319"/>
        <dbReference type="ChEBI" id="CHEBI:57540"/>
        <dbReference type="ChEBI" id="CHEBI:57945"/>
        <dbReference type="ChEBI" id="CHEBI:90726"/>
        <dbReference type="EC" id="1.1.1.n12"/>
    </reaction>
</comment>
<evidence type="ECO:0000256" key="17">
    <source>
        <dbReference type="ARBA" id="ARBA00052025"/>
    </source>
</evidence>
<protein>
    <recommendedName>
        <fullName evidence="19">Peroxisomal hydratase-dehydrogenase-epimerase</fullName>
        <ecNumber evidence="5">1.1.1.n12</ecNumber>
        <ecNumber evidence="6">4.2.1.119</ecNumber>
    </recommendedName>
    <alternativeName>
        <fullName evidence="20">Multifunctional beta-oxidation protein</fullName>
    </alternativeName>
</protein>
<evidence type="ECO:0000256" key="13">
    <source>
        <dbReference type="ARBA" id="ARBA00023235"/>
    </source>
</evidence>
<dbReference type="InterPro" id="IPR002347">
    <property type="entry name" value="SDR_fam"/>
</dbReference>
<evidence type="ECO:0000256" key="8">
    <source>
        <dbReference type="ARBA" id="ARBA00022832"/>
    </source>
</evidence>
<keyword evidence="14" id="KW-0456">Lyase</keyword>
<evidence type="ECO:0000256" key="9">
    <source>
        <dbReference type="ARBA" id="ARBA00022857"/>
    </source>
</evidence>
<dbReference type="SMART" id="SM00822">
    <property type="entry name" value="PKS_KR"/>
    <property type="match status" value="1"/>
</dbReference>
<dbReference type="FunFam" id="3.40.50.720:FF:000185">
    <property type="entry name" value="peroxisomal multifunctional enzyme type 2"/>
    <property type="match status" value="1"/>
</dbReference>
<evidence type="ECO:0000256" key="1">
    <source>
        <dbReference type="ARBA" id="ARBA00004275"/>
    </source>
</evidence>
<gene>
    <name evidence="22" type="ORF">K432DRAFT_473586</name>
</gene>
<dbReference type="PRINTS" id="PR00081">
    <property type="entry name" value="GDHRDH"/>
</dbReference>
<dbReference type="PANTHER" id="PTHR45024">
    <property type="entry name" value="DEHYDROGENASES, SHORT CHAIN"/>
    <property type="match status" value="1"/>
</dbReference>
<evidence type="ECO:0000256" key="12">
    <source>
        <dbReference type="ARBA" id="ARBA00023140"/>
    </source>
</evidence>
<dbReference type="GO" id="GO:0005777">
    <property type="term" value="C:peroxisome"/>
    <property type="evidence" value="ECO:0007669"/>
    <property type="project" value="UniProtKB-SubCell"/>
</dbReference>
<evidence type="ECO:0000256" key="18">
    <source>
        <dbReference type="ARBA" id="ARBA00055743"/>
    </source>
</evidence>
<keyword evidence="7" id="KW-0677">Repeat</keyword>
<dbReference type="PANTHER" id="PTHR45024:SF2">
    <property type="entry name" value="SCP2 DOMAIN-CONTAINING PROTEIN"/>
    <property type="match status" value="1"/>
</dbReference>
<evidence type="ECO:0000313" key="22">
    <source>
        <dbReference type="EMBL" id="OCK82048.1"/>
    </source>
</evidence>
<keyword evidence="11" id="KW-0443">Lipid metabolism</keyword>
<sequence length="633" mass="68306">MPELRFDNQVVVITGAGAGLGKAYATFFASRGAKVVVNDLGGSGKGEGRSSKVADVVVAEIIAAGGKAVANYDSVEDGARIIQTAIDTFGRIDVLINNAGILRDVSFKNMTDKDWDLIMAVHVRGTYKCTKAAWHHFKRQKYGRIINTSSASGLFGNFGQTNYCAAKLGLVGFTKTLALEGKKYNILANVLAPGAGSRLTATVMPPEIVKSMDPNWVVPIVAILVHGSNMQETGSIFEAAAGHFSKIRWERSEGALMNPREGFTPGAVLRNWSKIVNFEEGVEHPKGVSDSMGNLERAMILSENVAGEELRFDGKVVLVTGGGGGLGRAYCHLFGKLGAKVVVNDISNTDAVIEEIIHLGGTAIAVEMSVEKGDQIVRACIDAYGRIDIIINNAGILGDKAFSNMTDELWESVLSVHLRGTYKITKAAWPHMVQQKYGRLVNITSTSGIYGNFGQSNYATAKAAILGFSWSLAREGAKYNIHVNSVAPSAGTAMTRTIMPEDVVQALKPEYVSPLVVALCSDQVPNPTGGLYEAGAGWIAKTRWQRARGVDFPLDRKLIAEDVLEAFPKIVDFDDGKADNPETPLDGSKYSTANLQKYLKVSFCSPPGISVYAQQYLTVVWVRQEKKQPYSRL</sequence>
<dbReference type="EC" id="4.2.1.119" evidence="6"/>
<keyword evidence="23" id="KW-1185">Reference proteome</keyword>
<reference evidence="22 23" key="1">
    <citation type="journal article" date="2016" name="Nat. Commun.">
        <title>Ectomycorrhizal ecology is imprinted in the genome of the dominant symbiotic fungus Cenococcum geophilum.</title>
        <authorList>
            <consortium name="DOE Joint Genome Institute"/>
            <person name="Peter M."/>
            <person name="Kohler A."/>
            <person name="Ohm R.A."/>
            <person name="Kuo A."/>
            <person name="Krutzmann J."/>
            <person name="Morin E."/>
            <person name="Arend M."/>
            <person name="Barry K.W."/>
            <person name="Binder M."/>
            <person name="Choi C."/>
            <person name="Clum A."/>
            <person name="Copeland A."/>
            <person name="Grisel N."/>
            <person name="Haridas S."/>
            <person name="Kipfer T."/>
            <person name="LaButti K."/>
            <person name="Lindquist E."/>
            <person name="Lipzen A."/>
            <person name="Maire R."/>
            <person name="Meier B."/>
            <person name="Mihaltcheva S."/>
            <person name="Molinier V."/>
            <person name="Murat C."/>
            <person name="Poggeler S."/>
            <person name="Quandt C.A."/>
            <person name="Sperisen C."/>
            <person name="Tritt A."/>
            <person name="Tisserant E."/>
            <person name="Crous P.W."/>
            <person name="Henrissat B."/>
            <person name="Nehls U."/>
            <person name="Egli S."/>
            <person name="Spatafora J.W."/>
            <person name="Grigoriev I.V."/>
            <person name="Martin F.M."/>
        </authorList>
    </citation>
    <scope>NUCLEOTIDE SEQUENCE [LARGE SCALE GENOMIC DNA]</scope>
    <source>
        <strain evidence="22 23">CBS 459.81</strain>
    </source>
</reference>
<evidence type="ECO:0000256" key="5">
    <source>
        <dbReference type="ARBA" id="ARBA00012456"/>
    </source>
</evidence>
<evidence type="ECO:0000256" key="2">
    <source>
        <dbReference type="ARBA" id="ARBA00005005"/>
    </source>
</evidence>
<evidence type="ECO:0000256" key="19">
    <source>
        <dbReference type="ARBA" id="ARBA00073871"/>
    </source>
</evidence>
<dbReference type="GO" id="GO:0006631">
    <property type="term" value="P:fatty acid metabolic process"/>
    <property type="evidence" value="ECO:0007669"/>
    <property type="project" value="UniProtKB-KW"/>
</dbReference>
<comment type="catalytic activity">
    <reaction evidence="16">
        <text>a (3R)-3-hydroxyacyl-CoA = a (2E)-enoyl-CoA + H2O</text>
        <dbReference type="Rhea" id="RHEA:26526"/>
        <dbReference type="ChEBI" id="CHEBI:15377"/>
        <dbReference type="ChEBI" id="CHEBI:57319"/>
        <dbReference type="ChEBI" id="CHEBI:58856"/>
        <dbReference type="EC" id="4.2.1.119"/>
    </reaction>
</comment>
<evidence type="ECO:0000256" key="10">
    <source>
        <dbReference type="ARBA" id="ARBA00023002"/>
    </source>
</evidence>
<evidence type="ECO:0000256" key="14">
    <source>
        <dbReference type="ARBA" id="ARBA00023239"/>
    </source>
</evidence>
<evidence type="ECO:0000256" key="20">
    <source>
        <dbReference type="ARBA" id="ARBA00081853"/>
    </source>
</evidence>
<dbReference type="SUPFAM" id="SSF51735">
    <property type="entry name" value="NAD(P)-binding Rossmann-fold domains"/>
    <property type="match status" value="2"/>
</dbReference>
<dbReference type="Pfam" id="PF00106">
    <property type="entry name" value="adh_short"/>
    <property type="match status" value="2"/>
</dbReference>
<evidence type="ECO:0000256" key="6">
    <source>
        <dbReference type="ARBA" id="ARBA00013156"/>
    </source>
</evidence>
<evidence type="ECO:0000259" key="21">
    <source>
        <dbReference type="SMART" id="SM00822"/>
    </source>
</evidence>